<comment type="caution">
    <text evidence="1">The sequence shown here is derived from an EMBL/GenBank/DDBJ whole genome shotgun (WGS) entry which is preliminary data.</text>
</comment>
<dbReference type="EMBL" id="JAKTMA010000014">
    <property type="protein sequence ID" value="MCR0232985.1"/>
    <property type="molecule type" value="Genomic_DNA"/>
</dbReference>
<gene>
    <name evidence="1" type="ORF">MKC95_09435</name>
</gene>
<name>A0AAP2UNC6_CLOIN</name>
<dbReference type="RefSeq" id="WP_008818711.1">
    <property type="nucleotide sequence ID" value="NZ_AP025565.1"/>
</dbReference>
<dbReference type="AlphaFoldDB" id="A0AAP2UNC6"/>
<protein>
    <submittedName>
        <fullName evidence="1">Uncharacterized protein</fullName>
    </submittedName>
</protein>
<evidence type="ECO:0000313" key="2">
    <source>
        <dbReference type="Proteomes" id="UP001203972"/>
    </source>
</evidence>
<sequence>MIHTAHVHHRIHKYQMKSLYRTMQEASESENRSRNSWLCFKVKAAAVL</sequence>
<proteinExistence type="predicted"/>
<dbReference type="Proteomes" id="UP001203972">
    <property type="component" value="Unassembled WGS sequence"/>
</dbReference>
<evidence type="ECO:0000313" key="1">
    <source>
        <dbReference type="EMBL" id="MCR0232985.1"/>
    </source>
</evidence>
<reference evidence="1" key="1">
    <citation type="journal article" date="2022" name="Clin. Infect. Dis.">
        <title>Association between Clostridium innocuum and antibiotic-associated diarrhea in adults and children: A cross-sectional study and comparative genomics analysis.</title>
        <authorList>
            <person name="Cherny K.E."/>
            <person name="Muscat E.B."/>
            <person name="Balaji A."/>
            <person name="Mukherjee J."/>
            <person name="Ozer E.A."/>
            <person name="Angarone M.P."/>
            <person name="Hauser A.R."/>
            <person name="Sichel J.S."/>
            <person name="Amponsah E."/>
            <person name="Kociolek L.K."/>
        </authorList>
    </citation>
    <scope>NUCLEOTIDE SEQUENCE</scope>
    <source>
        <strain evidence="1">NU1-AC-029v</strain>
    </source>
</reference>
<accession>A0AAP2UNC6</accession>
<organism evidence="1 2">
    <name type="scientific">Clostridium innocuum</name>
    <dbReference type="NCBI Taxonomy" id="1522"/>
    <lineage>
        <taxon>Bacteria</taxon>
        <taxon>Bacillati</taxon>
        <taxon>Bacillota</taxon>
        <taxon>Clostridia</taxon>
        <taxon>Eubacteriales</taxon>
        <taxon>Clostridiaceae</taxon>
        <taxon>Clostridium</taxon>
    </lineage>
</organism>